<feature type="compositionally biased region" description="Polar residues" evidence="1">
    <location>
        <begin position="121"/>
        <end position="137"/>
    </location>
</feature>
<name>A0ABR3JZV6_9AGAR</name>
<feature type="compositionally biased region" description="Gly residues" evidence="1">
    <location>
        <begin position="50"/>
        <end position="68"/>
    </location>
</feature>
<feature type="compositionally biased region" description="Basic and acidic residues" evidence="1">
    <location>
        <begin position="264"/>
        <end position="274"/>
    </location>
</feature>
<feature type="compositionally biased region" description="Basic and acidic residues" evidence="1">
    <location>
        <begin position="285"/>
        <end position="296"/>
    </location>
</feature>
<feature type="compositionally biased region" description="Polar residues" evidence="1">
    <location>
        <begin position="69"/>
        <end position="92"/>
    </location>
</feature>
<gene>
    <name evidence="2" type="ORF">HGRIS_006431</name>
</gene>
<feature type="compositionally biased region" description="Polar residues" evidence="1">
    <location>
        <begin position="19"/>
        <end position="48"/>
    </location>
</feature>
<keyword evidence="3" id="KW-1185">Reference proteome</keyword>
<reference evidence="3" key="1">
    <citation type="submission" date="2024-06" db="EMBL/GenBank/DDBJ databases">
        <title>Multi-omics analyses provide insights into the biosynthesis of the anticancer antibiotic pleurotin in Hohenbuehelia grisea.</title>
        <authorList>
            <person name="Weaver J.A."/>
            <person name="Alberti F."/>
        </authorList>
    </citation>
    <scope>NUCLEOTIDE SEQUENCE [LARGE SCALE GENOMIC DNA]</scope>
    <source>
        <strain evidence="3">T-177</strain>
    </source>
</reference>
<feature type="compositionally biased region" description="Basic and acidic residues" evidence="1">
    <location>
        <begin position="245"/>
        <end position="255"/>
    </location>
</feature>
<evidence type="ECO:0000313" key="2">
    <source>
        <dbReference type="EMBL" id="KAL0961490.1"/>
    </source>
</evidence>
<feature type="compositionally biased region" description="Gly residues" evidence="1">
    <location>
        <begin position="152"/>
        <end position="168"/>
    </location>
</feature>
<dbReference type="EMBL" id="JASNQZ010000001">
    <property type="protein sequence ID" value="KAL0961490.1"/>
    <property type="molecule type" value="Genomic_DNA"/>
</dbReference>
<feature type="compositionally biased region" description="Polar residues" evidence="1">
    <location>
        <begin position="232"/>
        <end position="244"/>
    </location>
</feature>
<evidence type="ECO:0000313" key="3">
    <source>
        <dbReference type="Proteomes" id="UP001556367"/>
    </source>
</evidence>
<sequence>MSFGNTDGTNNVDRDRQTESAFNDFSTTQIVGQKESSNDNSPFSQTGFRSEGGLGGTGSGLGQTGGTGFSDTNTSSFGGNSDIQQTGFQPTSGLGDRDTRETGFQDTTSTNIGGHTRGGRDTQQTGFSSGGFNDTGSGATGTGSYETETVGRGVGGTGTGAGYGGGIDAGSETRPGRDTAGIDANSARPGHDSAGFDAGSTPGNTGYGSGNRGGDSDSDRAGGVGGYGADRTGNTDFNESGTTGDRSHGHGEGHKTHTGPSMGDKIKGSLEKTAGKITGNADMQARGEERKASVDYHPEVSPTELTAKLPGPGLDRLDKLVYISLFCLGHHGLYQPEIKSCTIS</sequence>
<organism evidence="2 3">
    <name type="scientific">Hohenbuehelia grisea</name>
    <dbReference type="NCBI Taxonomy" id="104357"/>
    <lineage>
        <taxon>Eukaryota</taxon>
        <taxon>Fungi</taxon>
        <taxon>Dikarya</taxon>
        <taxon>Basidiomycota</taxon>
        <taxon>Agaricomycotina</taxon>
        <taxon>Agaricomycetes</taxon>
        <taxon>Agaricomycetidae</taxon>
        <taxon>Agaricales</taxon>
        <taxon>Pleurotineae</taxon>
        <taxon>Pleurotaceae</taxon>
        <taxon>Hohenbuehelia</taxon>
    </lineage>
</organism>
<dbReference type="Proteomes" id="UP001556367">
    <property type="component" value="Unassembled WGS sequence"/>
</dbReference>
<protein>
    <submittedName>
        <fullName evidence="2">Uncharacterized protein</fullName>
    </submittedName>
</protein>
<feature type="compositionally biased region" description="Polar residues" evidence="1">
    <location>
        <begin position="1"/>
        <end position="11"/>
    </location>
</feature>
<comment type="caution">
    <text evidence="2">The sequence shown here is derived from an EMBL/GenBank/DDBJ whole genome shotgun (WGS) entry which is preliminary data.</text>
</comment>
<feature type="compositionally biased region" description="Polar residues" evidence="1">
    <location>
        <begin position="104"/>
        <end position="113"/>
    </location>
</feature>
<feature type="region of interest" description="Disordered" evidence="1">
    <location>
        <begin position="1"/>
        <end position="296"/>
    </location>
</feature>
<proteinExistence type="predicted"/>
<evidence type="ECO:0000256" key="1">
    <source>
        <dbReference type="SAM" id="MobiDB-lite"/>
    </source>
</evidence>
<accession>A0ABR3JZV6</accession>